<gene>
    <name evidence="7" type="primary">acsA3</name>
    <name evidence="7" type="ORF">Mpt1_c07470</name>
</gene>
<dbReference type="Gene3D" id="3.30.300.30">
    <property type="match status" value="1"/>
</dbReference>
<dbReference type="GO" id="GO:0006637">
    <property type="term" value="P:acyl-CoA metabolic process"/>
    <property type="evidence" value="ECO:0007669"/>
    <property type="project" value="TreeGrafter"/>
</dbReference>
<organism evidence="7 8">
    <name type="scientific">Candidatus Methanoplasma termitum</name>
    <dbReference type="NCBI Taxonomy" id="1577791"/>
    <lineage>
        <taxon>Archaea</taxon>
        <taxon>Methanobacteriati</taxon>
        <taxon>Thermoplasmatota</taxon>
        <taxon>Thermoplasmata</taxon>
        <taxon>Methanomassiliicoccales</taxon>
        <taxon>Methanomassiliicoccaceae</taxon>
        <taxon>Candidatus Methanoplasma</taxon>
    </lineage>
</organism>
<dbReference type="HOGENOM" id="CLU_000022_59_10_2"/>
<keyword evidence="2 7" id="KW-0436">Ligase</keyword>
<dbReference type="SUPFAM" id="SSF56801">
    <property type="entry name" value="Acetyl-CoA synthetase-like"/>
    <property type="match status" value="1"/>
</dbReference>
<dbReference type="Pfam" id="PF00501">
    <property type="entry name" value="AMP-binding"/>
    <property type="match status" value="1"/>
</dbReference>
<dbReference type="GeneID" id="24818416"/>
<proteinExistence type="inferred from homology"/>
<protein>
    <submittedName>
        <fullName evidence="7">AcsA3 protein</fullName>
        <ecNumber evidence="7">6.2.1.1</ecNumber>
    </submittedName>
</protein>
<dbReference type="GO" id="GO:0003987">
    <property type="term" value="F:acetate-CoA ligase activity"/>
    <property type="evidence" value="ECO:0007669"/>
    <property type="project" value="UniProtKB-EC"/>
</dbReference>
<sequence length="553" mass="62005">MRNINLRYVDEEYDQNGILSKMRIHYPDNFNFGYDIVDDIGKNDPNRRALVWCSEKGEGRTFTFGDMMRYSNKTANYLISLGIKKGDPVIVALKEDYQYWFVTVALHKIGAVMIPVTSMLTQHDAEYRAKLSSAVAVICTSYGKVTDAFEGIEKKCPDVRVKAMAGGKRQGWLDLDAGVESSSDKLKRIPTKATDHLLIYFSSGTTGYPKMVLHDHTYPLGHIMTAKHWHNVIPDGVHYTIAETGWVKASWGKIYGQWIMEAAAFAYDYPKFIASDMLSKISEFGITSLCCPPTMYRFFIQEGLEKYDLSAIKHASTAGEALNPDLIENWYKATGVMIAEGFGQTEATLVVCNTTKMTPRPGSMGKPSPLYDVDLLDPEGKSCAPGETGEIAVRVGVPGIYLGYYRDEKKTNATIYNGYHHTGDLAWKDEDGHYWYVGRNDDIIKSSGYRIGPFEIESVIVLHPAVKECAVTGVPDEIRGQLVKATIVLKDGYAKSDALVKEIQDFVKKETAPYKYPRAVEFVDELPKTISGKIKRAEIRKWSAERQSEPSKE</sequence>
<dbReference type="PANTHER" id="PTHR43605">
    <property type="entry name" value="ACYL-COENZYME A SYNTHETASE"/>
    <property type="match status" value="1"/>
</dbReference>
<dbReference type="GO" id="GO:0004321">
    <property type="term" value="F:fatty-acyl-CoA synthase activity"/>
    <property type="evidence" value="ECO:0007669"/>
    <property type="project" value="TreeGrafter"/>
</dbReference>
<dbReference type="GO" id="GO:0006633">
    <property type="term" value="P:fatty acid biosynthetic process"/>
    <property type="evidence" value="ECO:0007669"/>
    <property type="project" value="TreeGrafter"/>
</dbReference>
<dbReference type="EMBL" id="CP010070">
    <property type="protein sequence ID" value="AIZ56630.1"/>
    <property type="molecule type" value="Genomic_DNA"/>
</dbReference>
<dbReference type="InterPro" id="IPR051087">
    <property type="entry name" value="Mitochondrial_ACSM"/>
</dbReference>
<keyword evidence="8" id="KW-1185">Reference proteome</keyword>
<dbReference type="GO" id="GO:0015645">
    <property type="term" value="F:fatty acid ligase activity"/>
    <property type="evidence" value="ECO:0007669"/>
    <property type="project" value="TreeGrafter"/>
</dbReference>
<dbReference type="InterPro" id="IPR020845">
    <property type="entry name" value="AMP-binding_CS"/>
</dbReference>
<evidence type="ECO:0000256" key="3">
    <source>
        <dbReference type="ARBA" id="ARBA00022741"/>
    </source>
</evidence>
<dbReference type="Proteomes" id="UP000030787">
    <property type="component" value="Chromosome"/>
</dbReference>
<dbReference type="InterPro" id="IPR000873">
    <property type="entry name" value="AMP-dep_synth/lig_dom"/>
</dbReference>
<keyword evidence="3" id="KW-0547">Nucleotide-binding</keyword>
<dbReference type="EC" id="6.2.1.1" evidence="7"/>
<feature type="domain" description="AMP-binding enzyme C-terminal" evidence="6">
    <location>
        <begin position="455"/>
        <end position="533"/>
    </location>
</feature>
<dbReference type="InterPro" id="IPR025110">
    <property type="entry name" value="AMP-bd_C"/>
</dbReference>
<name>A0A0A7LBW4_9ARCH</name>
<dbReference type="PANTHER" id="PTHR43605:SF10">
    <property type="entry name" value="ACYL-COA SYNTHETASE MEDIUM CHAIN FAMILY MEMBER 3"/>
    <property type="match status" value="1"/>
</dbReference>
<dbReference type="InterPro" id="IPR042099">
    <property type="entry name" value="ANL_N_sf"/>
</dbReference>
<evidence type="ECO:0000259" key="6">
    <source>
        <dbReference type="Pfam" id="PF13193"/>
    </source>
</evidence>
<reference evidence="7 8" key="1">
    <citation type="journal article" date="2014" name="Appl. Environ. Microbiol.">
        <title>Comparative Genome Analysis of 'Candidatus Methanoplasma termitum' Indicates a New Mode of Energy Metabolism in the Seventh Order of Methanogens.</title>
        <authorList>
            <person name="Lang K."/>
            <person name="Schuldes J."/>
            <person name="Klingl A."/>
            <person name="Poehlein A."/>
            <person name="Daniel R."/>
            <person name="Brune A."/>
        </authorList>
    </citation>
    <scope>NUCLEOTIDE SEQUENCE [LARGE SCALE GENOMIC DNA]</scope>
    <source>
        <strain evidence="8">Mpt1</strain>
    </source>
</reference>
<dbReference type="RefSeq" id="WP_048112294.1">
    <property type="nucleotide sequence ID" value="NZ_CP010070.1"/>
</dbReference>
<dbReference type="AlphaFoldDB" id="A0A0A7LBW4"/>
<feature type="domain" description="AMP-dependent synthetase/ligase" evidence="5">
    <location>
        <begin position="42"/>
        <end position="405"/>
    </location>
</feature>
<accession>A0A0A7LBW4</accession>
<dbReference type="PROSITE" id="PS00455">
    <property type="entry name" value="AMP_BINDING"/>
    <property type="match status" value="1"/>
</dbReference>
<evidence type="ECO:0000256" key="2">
    <source>
        <dbReference type="ARBA" id="ARBA00022598"/>
    </source>
</evidence>
<evidence type="ECO:0000256" key="4">
    <source>
        <dbReference type="ARBA" id="ARBA00022840"/>
    </source>
</evidence>
<evidence type="ECO:0000259" key="5">
    <source>
        <dbReference type="Pfam" id="PF00501"/>
    </source>
</evidence>
<comment type="similarity">
    <text evidence="1">Belongs to the ATP-dependent AMP-binding enzyme family.</text>
</comment>
<evidence type="ECO:0000256" key="1">
    <source>
        <dbReference type="ARBA" id="ARBA00006432"/>
    </source>
</evidence>
<evidence type="ECO:0000313" key="8">
    <source>
        <dbReference type="Proteomes" id="UP000030787"/>
    </source>
</evidence>
<dbReference type="KEGG" id="mear:Mpt1_c07470"/>
<dbReference type="OrthoDB" id="193284at2157"/>
<dbReference type="Gene3D" id="3.40.50.12780">
    <property type="entry name" value="N-terminal domain of ligase-like"/>
    <property type="match status" value="1"/>
</dbReference>
<dbReference type="GO" id="GO:0005524">
    <property type="term" value="F:ATP binding"/>
    <property type="evidence" value="ECO:0007669"/>
    <property type="project" value="UniProtKB-KW"/>
</dbReference>
<dbReference type="FunFam" id="3.30.300.30:FF:000005">
    <property type="entry name" value="Acyl-coenzyme A synthetase ACSM5, mitochondrial"/>
    <property type="match status" value="1"/>
</dbReference>
<keyword evidence="4" id="KW-0067">ATP-binding</keyword>
<dbReference type="Pfam" id="PF13193">
    <property type="entry name" value="AMP-binding_C"/>
    <property type="match status" value="1"/>
</dbReference>
<dbReference type="STRING" id="1577791.Mpt1_c07470"/>
<dbReference type="InterPro" id="IPR045851">
    <property type="entry name" value="AMP-bd_C_sf"/>
</dbReference>
<evidence type="ECO:0000313" key="7">
    <source>
        <dbReference type="EMBL" id="AIZ56630.1"/>
    </source>
</evidence>